<evidence type="ECO:0000313" key="3">
    <source>
        <dbReference type="Proteomes" id="UP000604825"/>
    </source>
</evidence>
<dbReference type="AlphaFoldDB" id="A0A811QMS7"/>
<dbReference type="OrthoDB" id="444265at2759"/>
<organism evidence="2 3">
    <name type="scientific">Miscanthus lutarioriparius</name>
    <dbReference type="NCBI Taxonomy" id="422564"/>
    <lineage>
        <taxon>Eukaryota</taxon>
        <taxon>Viridiplantae</taxon>
        <taxon>Streptophyta</taxon>
        <taxon>Embryophyta</taxon>
        <taxon>Tracheophyta</taxon>
        <taxon>Spermatophyta</taxon>
        <taxon>Magnoliopsida</taxon>
        <taxon>Liliopsida</taxon>
        <taxon>Poales</taxon>
        <taxon>Poaceae</taxon>
        <taxon>PACMAD clade</taxon>
        <taxon>Panicoideae</taxon>
        <taxon>Andropogonodae</taxon>
        <taxon>Andropogoneae</taxon>
        <taxon>Saccharinae</taxon>
        <taxon>Miscanthus</taxon>
    </lineage>
</organism>
<feature type="region of interest" description="Disordered" evidence="1">
    <location>
        <begin position="192"/>
        <end position="229"/>
    </location>
</feature>
<keyword evidence="3" id="KW-1185">Reference proteome</keyword>
<dbReference type="GO" id="GO:0031965">
    <property type="term" value="C:nuclear membrane"/>
    <property type="evidence" value="ECO:0007669"/>
    <property type="project" value="TreeGrafter"/>
</dbReference>
<comment type="caution">
    <text evidence="2">The sequence shown here is derived from an EMBL/GenBank/DDBJ whole genome shotgun (WGS) entry which is preliminary data.</text>
</comment>
<dbReference type="PANTHER" id="PTHR22593:SF8">
    <property type="entry name" value="FHA DOMAIN-CONTAINING PROTEIN PS1"/>
    <property type="match status" value="1"/>
</dbReference>
<sequence length="229" mass="24820">MLFVALACGRPCKSSGGGLAGVWCRVIRELDSMKQREGTVNKGDHHPAMDRGVHGNGELVDPCPELGRHVPGRTNPARDPFGAAHRRGDRDRLRSDEKVVVLSNSVTLRSKPWQRYGTTTVNHHHLHSVIQMTNVCSLSLLGIGTETAWLHAQGLPCEGAKEFRESLMDPSSRRFMWAASTAGVGVVMPGRVRAGGELLQQPPPPPRDEADGGPGEARPGRQGPEPKKK</sequence>
<evidence type="ECO:0000313" key="2">
    <source>
        <dbReference type="EMBL" id="CAD6258143.1"/>
    </source>
</evidence>
<dbReference type="PANTHER" id="PTHR22593">
    <property type="entry name" value="TRANSMEMBRANE PROTEIN 18"/>
    <property type="match status" value="1"/>
</dbReference>
<gene>
    <name evidence="2" type="ORF">NCGR_LOCUS41625</name>
</gene>
<dbReference type="Proteomes" id="UP000604825">
    <property type="component" value="Unassembled WGS sequence"/>
</dbReference>
<evidence type="ECO:0000256" key="1">
    <source>
        <dbReference type="SAM" id="MobiDB-lite"/>
    </source>
</evidence>
<dbReference type="EMBL" id="CAJGYO010000010">
    <property type="protein sequence ID" value="CAD6258143.1"/>
    <property type="molecule type" value="Genomic_DNA"/>
</dbReference>
<name>A0A811QMS7_9POAL</name>
<accession>A0A811QMS7</accession>
<protein>
    <submittedName>
        <fullName evidence="2">Uncharacterized protein</fullName>
    </submittedName>
</protein>
<reference evidence="2" key="1">
    <citation type="submission" date="2020-10" db="EMBL/GenBank/DDBJ databases">
        <authorList>
            <person name="Han B."/>
            <person name="Lu T."/>
            <person name="Zhao Q."/>
            <person name="Huang X."/>
            <person name="Zhao Y."/>
        </authorList>
    </citation>
    <scope>NUCLEOTIDE SEQUENCE</scope>
</reference>
<proteinExistence type="predicted"/>
<feature type="region of interest" description="Disordered" evidence="1">
    <location>
        <begin position="70"/>
        <end position="93"/>
    </location>
</feature>